<dbReference type="SUPFAM" id="SSF53850">
    <property type="entry name" value="Periplasmic binding protein-like II"/>
    <property type="match status" value="1"/>
</dbReference>
<dbReference type="OrthoDB" id="81666at2"/>
<dbReference type="CDD" id="cd13624">
    <property type="entry name" value="PBP2_Arg_Lys_His"/>
    <property type="match status" value="1"/>
</dbReference>
<dbReference type="EMBL" id="LSDD01000089">
    <property type="protein sequence ID" value="KXB65493.1"/>
    <property type="molecule type" value="Genomic_DNA"/>
</dbReference>
<dbReference type="Gene3D" id="3.40.190.10">
    <property type="entry name" value="Periplasmic binding protein-like II"/>
    <property type="match status" value="2"/>
</dbReference>
<reference evidence="7 11" key="4">
    <citation type="submission" date="2019-07" db="EMBL/GenBank/DDBJ databases">
        <title>Complete Genome Sequence of Leptotrichia wadei Strain JMUB3934.</title>
        <authorList>
            <person name="Watanabe S."/>
            <person name="Cui L."/>
        </authorList>
    </citation>
    <scope>NUCLEOTIDE SEQUENCE [LARGE SCALE GENOMIC DNA]</scope>
    <source>
        <strain evidence="7 11">JMUB3934</strain>
    </source>
</reference>
<protein>
    <submittedName>
        <fullName evidence="6">Family 3 extracellular solute-binding protein</fullName>
    </submittedName>
    <submittedName>
        <fullName evidence="8">Putative glutamine ABC transporter, periplasmic glutamine-binding protein GlnH</fullName>
    </submittedName>
</protein>
<dbReference type="RefSeq" id="WP_060917910.1">
    <property type="nucleotide sequence ID" value="NZ_AP019834.1"/>
</dbReference>
<evidence type="ECO:0000256" key="2">
    <source>
        <dbReference type="ARBA" id="ARBA00010333"/>
    </source>
</evidence>
<sequence>MKKVLIVITMIVFGILSCGNKNNADNKGVKKLVVGTDGVFPPFGYIEKGELVGFDIDLIKQIGKDLGYEIEMKVQPFDALIPSLKAGKLDAIISGMSATEERKRSVDFTDEYYKSTQMFLKKKGNNQLTSKESLAGKKIGVQLGTIQELEARKIKNANVVTNDATVNLILDLKNGKTDAVILENIVAKEFIKKNPDIEVFYEEKLPYGMAIAFNKGKNPEIIKKINEDLKKLKENGKYNELIKKYGLETGKK</sequence>
<dbReference type="Proteomes" id="UP000070483">
    <property type="component" value="Unassembled WGS sequence"/>
</dbReference>
<dbReference type="Proteomes" id="UP000321397">
    <property type="component" value="Chromosome"/>
</dbReference>
<accession>A0A134ACP9</accession>
<evidence type="ECO:0000313" key="8">
    <source>
        <dbReference type="EMBL" id="KXB65493.1"/>
    </source>
</evidence>
<evidence type="ECO:0000313" key="10">
    <source>
        <dbReference type="Proteomes" id="UP000321397"/>
    </source>
</evidence>
<reference evidence="8" key="2">
    <citation type="submission" date="2016-01" db="EMBL/GenBank/DDBJ databases">
        <authorList>
            <person name="Oliw E.H."/>
        </authorList>
    </citation>
    <scope>NUCLEOTIDE SEQUENCE [LARGE SCALE GENOMIC DNA]</scope>
    <source>
        <strain evidence="8">KA00185</strain>
    </source>
</reference>
<comment type="subcellular location">
    <subcellularLocation>
        <location evidence="1">Cell envelope</location>
    </subcellularLocation>
</comment>
<comment type="similarity">
    <text evidence="2 4">Belongs to the bacterial solute-binding protein 3 family.</text>
</comment>
<proteinExistence type="inferred from homology"/>
<dbReference type="InterPro" id="IPR001638">
    <property type="entry name" value="Solute-binding_3/MltF_N"/>
</dbReference>
<keyword evidence="3" id="KW-0732">Signal</keyword>
<reference evidence="9" key="1">
    <citation type="submission" date="2016-01" db="EMBL/GenBank/DDBJ databases">
        <authorList>
            <person name="Mitreva M."/>
            <person name="Pepin K.H."/>
            <person name="Mihindukulasuriya K.A."/>
            <person name="Fulton R."/>
            <person name="Fronick C."/>
            <person name="O'Laughlin M."/>
            <person name="Miner T."/>
            <person name="Herter B."/>
            <person name="Rosa B.A."/>
            <person name="Cordes M."/>
            <person name="Tomlinson C."/>
            <person name="Wollam A."/>
            <person name="Palsikar V.B."/>
            <person name="Mardis E.R."/>
            <person name="Wilson R.K."/>
        </authorList>
    </citation>
    <scope>NUCLEOTIDE SEQUENCE [LARGE SCALE GENOMIC DNA]</scope>
    <source>
        <strain evidence="9">KA00185</strain>
    </source>
</reference>
<dbReference type="PATRIC" id="fig|157687.3.peg.1167"/>
<evidence type="ECO:0000313" key="6">
    <source>
        <dbReference type="EMBL" id="BBM47798.1"/>
    </source>
</evidence>
<evidence type="ECO:0000256" key="1">
    <source>
        <dbReference type="ARBA" id="ARBA00004196"/>
    </source>
</evidence>
<dbReference type="PROSITE" id="PS01039">
    <property type="entry name" value="SBP_BACTERIAL_3"/>
    <property type="match status" value="1"/>
</dbReference>
<organism evidence="8 9">
    <name type="scientific">Leptotrichia wadei</name>
    <dbReference type="NCBI Taxonomy" id="157687"/>
    <lineage>
        <taxon>Bacteria</taxon>
        <taxon>Fusobacteriati</taxon>
        <taxon>Fusobacteriota</taxon>
        <taxon>Fusobacteriia</taxon>
        <taxon>Fusobacteriales</taxon>
        <taxon>Leptotrichiaceae</taxon>
        <taxon>Leptotrichia</taxon>
    </lineage>
</organism>
<dbReference type="EMBL" id="AP019835">
    <property type="protein sequence ID" value="BBM50100.1"/>
    <property type="molecule type" value="Genomic_DNA"/>
</dbReference>
<dbReference type="PANTHER" id="PTHR35936">
    <property type="entry name" value="MEMBRANE-BOUND LYTIC MUREIN TRANSGLYCOSYLASE F"/>
    <property type="match status" value="1"/>
</dbReference>
<evidence type="ECO:0000256" key="4">
    <source>
        <dbReference type="RuleBase" id="RU003744"/>
    </source>
</evidence>
<evidence type="ECO:0000313" key="11">
    <source>
        <dbReference type="Proteomes" id="UP000321501"/>
    </source>
</evidence>
<reference evidence="6 10" key="3">
    <citation type="submission" date="2019-07" db="EMBL/GenBank/DDBJ databases">
        <title>Complete Genome Sequence of Leptotrichia wadei Strain JMUB3933.</title>
        <authorList>
            <person name="Watanabe S."/>
            <person name="Cui L."/>
        </authorList>
    </citation>
    <scope>NUCLEOTIDE SEQUENCE [LARGE SCALE GENOMIC DNA]</scope>
    <source>
        <strain evidence="6 10">JMUB3933</strain>
    </source>
</reference>
<evidence type="ECO:0000256" key="3">
    <source>
        <dbReference type="ARBA" id="ARBA00022729"/>
    </source>
</evidence>
<feature type="domain" description="Solute-binding protein family 3/N-terminal" evidence="5">
    <location>
        <begin position="31"/>
        <end position="249"/>
    </location>
</feature>
<evidence type="ECO:0000313" key="9">
    <source>
        <dbReference type="Proteomes" id="UP000070483"/>
    </source>
</evidence>
<dbReference type="PANTHER" id="PTHR35936:SF17">
    <property type="entry name" value="ARGININE-BINDING EXTRACELLULAR PROTEIN ARTP"/>
    <property type="match status" value="1"/>
</dbReference>
<dbReference type="Pfam" id="PF00497">
    <property type="entry name" value="SBP_bac_3"/>
    <property type="match status" value="1"/>
</dbReference>
<gene>
    <name evidence="8" type="ORF">HMPREF3180_01173</name>
    <name evidence="6" type="ORF">JMUB3933_1299</name>
    <name evidence="7" type="ORF">JMUB3934_1396</name>
</gene>
<dbReference type="GO" id="GO:0030313">
    <property type="term" value="C:cell envelope"/>
    <property type="evidence" value="ECO:0007669"/>
    <property type="project" value="UniProtKB-SubCell"/>
</dbReference>
<dbReference type="AlphaFoldDB" id="A0A134ACP9"/>
<dbReference type="STRING" id="157687.HMPREF3180_01173"/>
<dbReference type="Proteomes" id="UP000321501">
    <property type="component" value="Chromosome"/>
</dbReference>
<dbReference type="EMBL" id="AP019834">
    <property type="protein sequence ID" value="BBM47798.1"/>
    <property type="molecule type" value="Genomic_DNA"/>
</dbReference>
<dbReference type="InterPro" id="IPR018313">
    <property type="entry name" value="SBP_3_CS"/>
</dbReference>
<dbReference type="PROSITE" id="PS51257">
    <property type="entry name" value="PROKAR_LIPOPROTEIN"/>
    <property type="match status" value="1"/>
</dbReference>
<evidence type="ECO:0000313" key="7">
    <source>
        <dbReference type="EMBL" id="BBM50100.1"/>
    </source>
</evidence>
<keyword evidence="9" id="KW-1185">Reference proteome</keyword>
<name>A0A134ACP9_9FUSO</name>
<dbReference type="SMART" id="SM00062">
    <property type="entry name" value="PBPb"/>
    <property type="match status" value="1"/>
</dbReference>
<evidence type="ECO:0000259" key="5">
    <source>
        <dbReference type="SMART" id="SM00062"/>
    </source>
</evidence>